<organism evidence="1 2">
    <name type="scientific">Arthrobacter ulcerisalmonis</name>
    <dbReference type="NCBI Taxonomy" id="2483813"/>
    <lineage>
        <taxon>Bacteria</taxon>
        <taxon>Bacillati</taxon>
        <taxon>Actinomycetota</taxon>
        <taxon>Actinomycetes</taxon>
        <taxon>Micrococcales</taxon>
        <taxon>Micrococcaceae</taxon>
        <taxon>Arthrobacter</taxon>
    </lineage>
</organism>
<protein>
    <submittedName>
        <fullName evidence="1">Uncharacterized protein</fullName>
    </submittedName>
</protein>
<dbReference type="EMBL" id="UXAU01000048">
    <property type="protein sequence ID" value="VDC33374.1"/>
    <property type="molecule type" value="Genomic_DNA"/>
</dbReference>
<keyword evidence="2" id="KW-1185">Reference proteome</keyword>
<dbReference type="AlphaFoldDB" id="A0A3P5XYW3"/>
<proteinExistence type="predicted"/>
<evidence type="ECO:0000313" key="2">
    <source>
        <dbReference type="Proteomes" id="UP000280861"/>
    </source>
</evidence>
<sequence length="264" mass="27145">MTVTINQSRDQYSQHAVLVQLTNTTEAPITVTNVQLSSPLFPTGFGWPVNADPLLLPPHQAKSRPASLPTAACNGSPDGATLSAQPLEPVAVLSLVSTASAGPVTATDPFEVLVRNHAELCLAATAAAVATISFGADLDVAADGQTAVVRLLIDPQHSIKPQPVAESDATLTIESLGETTLLAQVAAHPWPTGLVVRPGEPGKDLPLTIRPARCDPHAVAEDKVGTLLPLSISVDGQTGVLKIAAGGVLRGKIYDFVTAACADG</sequence>
<gene>
    <name evidence="1" type="ORF">PSET11_03333</name>
</gene>
<name>A0A3P5XYW3_9MICC</name>
<dbReference type="Proteomes" id="UP000280861">
    <property type="component" value="Unassembled WGS sequence"/>
</dbReference>
<reference evidence="1 2" key="1">
    <citation type="submission" date="2018-11" db="EMBL/GenBank/DDBJ databases">
        <authorList>
            <person name="Criscuolo A."/>
        </authorList>
    </citation>
    <scope>NUCLEOTIDE SEQUENCE [LARGE SCALE GENOMIC DNA]</scope>
    <source>
        <strain evidence="1">AT11b</strain>
    </source>
</reference>
<accession>A0A3P5XYW3</accession>
<dbReference type="RefSeq" id="WP_377973780.1">
    <property type="nucleotide sequence ID" value="NZ_JBHTHK010000001.1"/>
</dbReference>
<evidence type="ECO:0000313" key="1">
    <source>
        <dbReference type="EMBL" id="VDC33374.1"/>
    </source>
</evidence>